<evidence type="ECO:0000313" key="5">
    <source>
        <dbReference type="Proteomes" id="UP000249886"/>
    </source>
</evidence>
<proteinExistence type="predicted"/>
<dbReference type="GO" id="GO:0003677">
    <property type="term" value="F:DNA binding"/>
    <property type="evidence" value="ECO:0007669"/>
    <property type="project" value="UniProtKB-KW"/>
</dbReference>
<dbReference type="InterPro" id="IPR047057">
    <property type="entry name" value="MerR_fam"/>
</dbReference>
<evidence type="ECO:0000259" key="3">
    <source>
        <dbReference type="PROSITE" id="PS50937"/>
    </source>
</evidence>
<dbReference type="PRINTS" id="PR00040">
    <property type="entry name" value="HTHMERR"/>
</dbReference>
<evidence type="ECO:0000256" key="2">
    <source>
        <dbReference type="SAM" id="Coils"/>
    </source>
</evidence>
<dbReference type="CDD" id="cd01109">
    <property type="entry name" value="HTH_YyaN"/>
    <property type="match status" value="1"/>
</dbReference>
<dbReference type="SUPFAM" id="SSF46955">
    <property type="entry name" value="Putative DNA-binding domain"/>
    <property type="match status" value="1"/>
</dbReference>
<name>A0A448TLN8_9CORY</name>
<feature type="domain" description="HTH merR-type" evidence="3">
    <location>
        <begin position="3"/>
        <end position="72"/>
    </location>
</feature>
<dbReference type="GO" id="GO:0003700">
    <property type="term" value="F:DNA-binding transcription factor activity"/>
    <property type="evidence" value="ECO:0007669"/>
    <property type="project" value="InterPro"/>
</dbReference>
<dbReference type="InterPro" id="IPR009061">
    <property type="entry name" value="DNA-bd_dom_put_sf"/>
</dbReference>
<dbReference type="Proteomes" id="UP000249886">
    <property type="component" value="Unassembled WGS sequence"/>
</dbReference>
<dbReference type="PANTHER" id="PTHR30204:SF98">
    <property type="entry name" value="HTH-TYPE TRANSCRIPTIONAL REGULATOR ADHR"/>
    <property type="match status" value="1"/>
</dbReference>
<accession>A0A448TLN8</accession>
<dbReference type="RefSeq" id="WP_005525815.1">
    <property type="nucleotide sequence ID" value="NZ_CAUOLB010000018.1"/>
</dbReference>
<organism evidence="4 5">
    <name type="scientific">Corynebacterium matruchotii</name>
    <dbReference type="NCBI Taxonomy" id="43768"/>
    <lineage>
        <taxon>Bacteria</taxon>
        <taxon>Bacillati</taxon>
        <taxon>Actinomycetota</taxon>
        <taxon>Actinomycetes</taxon>
        <taxon>Mycobacteriales</taxon>
        <taxon>Corynebacteriaceae</taxon>
        <taxon>Corynebacterium</taxon>
    </lineage>
</organism>
<evidence type="ECO:0000313" key="4">
    <source>
        <dbReference type="EMBL" id="SPW33599.1"/>
    </source>
</evidence>
<dbReference type="Gene3D" id="1.10.1660.10">
    <property type="match status" value="1"/>
</dbReference>
<reference evidence="4 5" key="1">
    <citation type="submission" date="2018-06" db="EMBL/GenBank/DDBJ databases">
        <authorList>
            <consortium name="Pathogen Informatics"/>
            <person name="Doyle S."/>
        </authorList>
    </citation>
    <scope>NUCLEOTIDE SEQUENCE [LARGE SCALE GENOMIC DNA]</scope>
    <source>
        <strain evidence="4 5">NCTC10254</strain>
    </source>
</reference>
<gene>
    <name evidence="4" type="primary">adhR</name>
    <name evidence="4" type="ORF">NCTC10254_02380</name>
</gene>
<dbReference type="PROSITE" id="PS50937">
    <property type="entry name" value="HTH_MERR_2"/>
    <property type="match status" value="1"/>
</dbReference>
<dbReference type="InterPro" id="IPR000551">
    <property type="entry name" value="MerR-type_HTH_dom"/>
</dbReference>
<dbReference type="PROSITE" id="PS00552">
    <property type="entry name" value="HTH_MERR_1"/>
    <property type="match status" value="1"/>
</dbReference>
<dbReference type="SMART" id="SM00422">
    <property type="entry name" value="HTH_MERR"/>
    <property type="match status" value="1"/>
</dbReference>
<feature type="coiled-coil region" evidence="2">
    <location>
        <begin position="84"/>
        <end position="118"/>
    </location>
</feature>
<sequence>MDYLTISSVAKQTGLSPDTLRWYEREGVLPPTQRTSSGQRVYDEKTIKLVTLVARLRRTGMPVAQTRKFLNLFAEGAASHGQRMALLEEHKQRVQNQIDQLQDDLGAIQAKIDHYAELIEQGLDCNNQLIIDETILEQQRKLS</sequence>
<comment type="caution">
    <text evidence="4">The sequence shown here is derived from an EMBL/GenBank/DDBJ whole genome shotgun (WGS) entry which is preliminary data.</text>
</comment>
<dbReference type="GeneID" id="84574625"/>
<protein>
    <submittedName>
        <fullName evidence="4">MerR family transcriptional regulator</fullName>
    </submittedName>
</protein>
<dbReference type="PANTHER" id="PTHR30204">
    <property type="entry name" value="REDOX-CYCLING DRUG-SENSING TRANSCRIPTIONAL ACTIVATOR SOXR"/>
    <property type="match status" value="1"/>
</dbReference>
<keyword evidence="2" id="KW-0175">Coiled coil</keyword>
<dbReference type="AlphaFoldDB" id="A0A448TLN8"/>
<dbReference type="Pfam" id="PF13411">
    <property type="entry name" value="MerR_1"/>
    <property type="match status" value="1"/>
</dbReference>
<dbReference type="EMBL" id="UARK01000034">
    <property type="protein sequence ID" value="SPW33599.1"/>
    <property type="molecule type" value="Genomic_DNA"/>
</dbReference>
<evidence type="ECO:0000256" key="1">
    <source>
        <dbReference type="ARBA" id="ARBA00023125"/>
    </source>
</evidence>
<keyword evidence="1" id="KW-0238">DNA-binding</keyword>